<proteinExistence type="inferred from homology"/>
<protein>
    <submittedName>
        <fullName evidence="7">Sister chromatid cohesion protein 1</fullName>
    </submittedName>
</protein>
<reference evidence="7" key="1">
    <citation type="submission" date="2022-07" db="EMBL/GenBank/DDBJ databases">
        <title>Phylogenomic reconstructions and comparative analyses of Kickxellomycotina fungi.</title>
        <authorList>
            <person name="Reynolds N.K."/>
            <person name="Stajich J.E."/>
            <person name="Barry K."/>
            <person name="Grigoriev I.V."/>
            <person name="Crous P."/>
            <person name="Smith M.E."/>
        </authorList>
    </citation>
    <scope>NUCLEOTIDE SEQUENCE</scope>
    <source>
        <strain evidence="7">NBRC 100468</strain>
    </source>
</reference>
<dbReference type="Pfam" id="PF04824">
    <property type="entry name" value="Rad21_Rec8"/>
    <property type="match status" value="1"/>
</dbReference>
<dbReference type="OrthoDB" id="10071381at2759"/>
<dbReference type="GO" id="GO:0030892">
    <property type="term" value="C:mitotic cohesin complex"/>
    <property type="evidence" value="ECO:0007669"/>
    <property type="project" value="TreeGrafter"/>
</dbReference>
<evidence type="ECO:0000256" key="2">
    <source>
        <dbReference type="ARBA" id="ARBA00009870"/>
    </source>
</evidence>
<feature type="compositionally biased region" description="Acidic residues" evidence="4">
    <location>
        <begin position="525"/>
        <end position="535"/>
    </location>
</feature>
<dbReference type="PANTHER" id="PTHR12585">
    <property type="entry name" value="SCC1 / RAD21 FAMILY MEMBER"/>
    <property type="match status" value="1"/>
</dbReference>
<name>A0A9W8A8K8_9FUNG</name>
<dbReference type="Pfam" id="PF04825">
    <property type="entry name" value="Rad21_Rec8_N"/>
    <property type="match status" value="1"/>
</dbReference>
<evidence type="ECO:0000259" key="6">
    <source>
        <dbReference type="Pfam" id="PF04825"/>
    </source>
</evidence>
<dbReference type="GO" id="GO:0005634">
    <property type="term" value="C:nucleus"/>
    <property type="evidence" value="ECO:0007669"/>
    <property type="project" value="UniProtKB-SubCell"/>
</dbReference>
<feature type="domain" description="Rad21/Rec8-like protein N-terminal" evidence="6">
    <location>
        <begin position="1"/>
        <end position="101"/>
    </location>
</feature>
<evidence type="ECO:0000259" key="5">
    <source>
        <dbReference type="Pfam" id="PF04824"/>
    </source>
</evidence>
<dbReference type="GO" id="GO:0007064">
    <property type="term" value="P:mitotic sister chromatid cohesion"/>
    <property type="evidence" value="ECO:0007669"/>
    <property type="project" value="TreeGrafter"/>
</dbReference>
<comment type="subcellular location">
    <subcellularLocation>
        <location evidence="1">Nucleus</location>
    </subcellularLocation>
</comment>
<gene>
    <name evidence="7" type="primary">MCD1</name>
    <name evidence="7" type="ORF">H4219_000522</name>
</gene>
<dbReference type="InterPro" id="IPR006909">
    <property type="entry name" value="Rad21/Rec8_C_eu"/>
</dbReference>
<comment type="similarity">
    <text evidence="2">Belongs to the rad21 family.</text>
</comment>
<dbReference type="InterPro" id="IPR039781">
    <property type="entry name" value="Rad21/Rec8-like"/>
</dbReference>
<feature type="region of interest" description="Disordered" evidence="4">
    <location>
        <begin position="522"/>
        <end position="541"/>
    </location>
</feature>
<dbReference type="InterPro" id="IPR036390">
    <property type="entry name" value="WH_DNA-bd_sf"/>
</dbReference>
<dbReference type="Gene3D" id="1.10.10.580">
    <property type="entry name" value="Structural maintenance of chromosome 1. Chain E"/>
    <property type="match status" value="1"/>
</dbReference>
<dbReference type="GO" id="GO:1990414">
    <property type="term" value="P:replication-born double-strand break repair via sister chromatid exchange"/>
    <property type="evidence" value="ECO:0007669"/>
    <property type="project" value="TreeGrafter"/>
</dbReference>
<dbReference type="InterPro" id="IPR023093">
    <property type="entry name" value="ScpA-like_C"/>
</dbReference>
<keyword evidence="8" id="KW-1185">Reference proteome</keyword>
<accession>A0A9W8A8K8</accession>
<feature type="domain" description="Rad21/Rec8-like protein C-terminal eukaryotic" evidence="5">
    <location>
        <begin position="566"/>
        <end position="615"/>
    </location>
</feature>
<evidence type="ECO:0000313" key="7">
    <source>
        <dbReference type="EMBL" id="KAJ1921788.1"/>
    </source>
</evidence>
<comment type="caution">
    <text evidence="7">The sequence shown here is derived from an EMBL/GenBank/DDBJ whole genome shotgun (WGS) entry which is preliminary data.</text>
</comment>
<evidence type="ECO:0000313" key="8">
    <source>
        <dbReference type="Proteomes" id="UP001150538"/>
    </source>
</evidence>
<dbReference type="PANTHER" id="PTHR12585:SF69">
    <property type="entry name" value="FI11703P"/>
    <property type="match status" value="1"/>
</dbReference>
<dbReference type="InterPro" id="IPR006910">
    <property type="entry name" value="Rad21_Rec8_N"/>
</dbReference>
<dbReference type="Proteomes" id="UP001150538">
    <property type="component" value="Unassembled WGS sequence"/>
</dbReference>
<dbReference type="SUPFAM" id="SSF46785">
    <property type="entry name" value="Winged helix' DNA-binding domain"/>
    <property type="match status" value="1"/>
</dbReference>
<dbReference type="EMBL" id="JANBPU010000003">
    <property type="protein sequence ID" value="KAJ1921788.1"/>
    <property type="molecule type" value="Genomic_DNA"/>
</dbReference>
<dbReference type="GO" id="GO:0003682">
    <property type="term" value="F:chromatin binding"/>
    <property type="evidence" value="ECO:0007669"/>
    <property type="project" value="TreeGrafter"/>
</dbReference>
<keyword evidence="3" id="KW-0539">Nucleus</keyword>
<evidence type="ECO:0000256" key="1">
    <source>
        <dbReference type="ARBA" id="ARBA00004123"/>
    </source>
</evidence>
<organism evidence="7 8">
    <name type="scientific">Mycoemilia scoparia</name>
    <dbReference type="NCBI Taxonomy" id="417184"/>
    <lineage>
        <taxon>Eukaryota</taxon>
        <taxon>Fungi</taxon>
        <taxon>Fungi incertae sedis</taxon>
        <taxon>Zoopagomycota</taxon>
        <taxon>Kickxellomycotina</taxon>
        <taxon>Kickxellomycetes</taxon>
        <taxon>Kickxellales</taxon>
        <taxon>Kickxellaceae</taxon>
        <taxon>Mycoemilia</taxon>
    </lineage>
</organism>
<dbReference type="AlphaFoldDB" id="A0A9W8A8K8"/>
<evidence type="ECO:0000256" key="3">
    <source>
        <dbReference type="ARBA" id="ARBA00023242"/>
    </source>
</evidence>
<sequence length="635" mass="69159">MFYAEAILSKKGSLAKVWLAAHWERKITKTQFLQANVPNSVNAIIGGDHPPLALRLSGQLLLGIARIYSRKARYLLEDCNEALLKIKMTFRPGVIDMSSENMVANTGAITMSEALTEYDILLPMPGGLLDWEDVHGASGPVADTSLLEGTAARNTSRLQDITLADASFDASAIARGDKGELDFDIGGEDLLGRDNDFELNLDEPMLLSPGPNLNLEGDQGDDSHMDVEVPRDAPQPFQESIVGIEHEDLPAMSKGDQSLVLPDVSLAESGAGLGFEGELRFQDEFEIGRIGEDQSMLPLPSAEESALLEAEADILLPQAQPSSAPTRKRKAPITDNSTMYSNEYISQHLRNTADIVHAPDYILPSSKLPRININDPAGLAHRLLKPSEGYHIKLPQHMASLFTRELPLIRGFADDELDDSRMLEEADVACRAQSNVPDEDDWNLGEDGDQLQFLDEHGDDAEVPGGVDKVDLPDISAAELEKAEKDAIERSRLSVGPGISLFGDDQEDLPEQQSGIQKELGLEQGGDEEHPDGDDSSVLTGFSRNTVGAIHLLDGKAKKSSETNPKLSFNDITDGARRRDAVKLFFELLVLKTKDFVDVEQSDAFGDITISPHQKLHETAESLPPSHVTTSANVI</sequence>
<evidence type="ECO:0000256" key="4">
    <source>
        <dbReference type="SAM" id="MobiDB-lite"/>
    </source>
</evidence>